<dbReference type="EMBL" id="AEAH01003888">
    <property type="protein sequence ID" value="EGH35665.1"/>
    <property type="molecule type" value="Genomic_DNA"/>
</dbReference>
<protein>
    <submittedName>
        <fullName evidence="1">Uncharacterized protein</fullName>
    </submittedName>
</protein>
<sequence length="41" mass="4939">AVRHRGMQFMAFTRHKGLYFVTHYFQSGVIEHEVMAQQQRD</sequence>
<dbReference type="HOGENOM" id="CLU_3281695_0_0_6"/>
<feature type="non-terminal residue" evidence="1">
    <location>
        <position position="41"/>
    </location>
</feature>
<gene>
    <name evidence="1" type="ORF">PSYJA_44211</name>
</gene>
<dbReference type="Proteomes" id="UP000004471">
    <property type="component" value="Unassembled WGS sequence"/>
</dbReference>
<name>F3FZM3_PSESX</name>
<reference evidence="1 2" key="1">
    <citation type="journal article" date="2011" name="PLoS Pathog.">
        <title>Dynamic evolution of pathogenicity revealed by sequencing and comparative genomics of 19 Pseudomonas syringae isolates.</title>
        <authorList>
            <person name="Baltrus D.A."/>
            <person name="Nishimura M.T."/>
            <person name="Romanchuk A."/>
            <person name="Chang J.H."/>
            <person name="Mukhtar M.S."/>
            <person name="Cherkis K."/>
            <person name="Roach J."/>
            <person name="Grant S.R."/>
            <person name="Jones C.D."/>
            <person name="Dangl J.L."/>
        </authorList>
    </citation>
    <scope>NUCLEOTIDE SEQUENCE [LARGE SCALE GENOMIC DNA]</scope>
    <source>
        <strain evidence="2">M301072PT</strain>
    </source>
</reference>
<accession>F3FZM3</accession>
<proteinExistence type="predicted"/>
<organism evidence="1 2">
    <name type="scientific">Pseudomonas syringae pv. japonica str. M301072</name>
    <dbReference type="NCBI Taxonomy" id="629262"/>
    <lineage>
        <taxon>Bacteria</taxon>
        <taxon>Pseudomonadati</taxon>
        <taxon>Pseudomonadota</taxon>
        <taxon>Gammaproteobacteria</taxon>
        <taxon>Pseudomonadales</taxon>
        <taxon>Pseudomonadaceae</taxon>
        <taxon>Pseudomonas</taxon>
        <taxon>Pseudomonas syringae</taxon>
    </lineage>
</organism>
<comment type="caution">
    <text evidence="1">The sequence shown here is derived from an EMBL/GenBank/DDBJ whole genome shotgun (WGS) entry which is preliminary data.</text>
</comment>
<feature type="non-terminal residue" evidence="1">
    <location>
        <position position="1"/>
    </location>
</feature>
<evidence type="ECO:0000313" key="1">
    <source>
        <dbReference type="EMBL" id="EGH35665.1"/>
    </source>
</evidence>
<dbReference type="AlphaFoldDB" id="F3FZM3"/>
<evidence type="ECO:0000313" key="2">
    <source>
        <dbReference type="Proteomes" id="UP000004471"/>
    </source>
</evidence>